<feature type="domain" description="CBS" evidence="3">
    <location>
        <begin position="75"/>
        <end position="131"/>
    </location>
</feature>
<dbReference type="STRING" id="161398.PP2015_62"/>
<feature type="domain" description="CBS" evidence="3">
    <location>
        <begin position="8"/>
        <end position="64"/>
    </location>
</feature>
<accession>A0A0S2JXU9</accession>
<gene>
    <name evidence="4" type="ORF">PP2015_62</name>
</gene>
<dbReference type="EMBL" id="CP013187">
    <property type="protein sequence ID" value="ALO40591.1"/>
    <property type="molecule type" value="Genomic_DNA"/>
</dbReference>
<evidence type="ECO:0000259" key="3">
    <source>
        <dbReference type="PROSITE" id="PS51371"/>
    </source>
</evidence>
<dbReference type="SMART" id="SM00116">
    <property type="entry name" value="CBS"/>
    <property type="match status" value="2"/>
</dbReference>
<organism evidence="4 5">
    <name type="scientific">Pseudoalteromonas phenolica</name>
    <dbReference type="NCBI Taxonomy" id="161398"/>
    <lineage>
        <taxon>Bacteria</taxon>
        <taxon>Pseudomonadati</taxon>
        <taxon>Pseudomonadota</taxon>
        <taxon>Gammaproteobacteria</taxon>
        <taxon>Alteromonadales</taxon>
        <taxon>Pseudoalteromonadaceae</taxon>
        <taxon>Pseudoalteromonas</taxon>
    </lineage>
</organism>
<dbReference type="RefSeq" id="WP_058028376.1">
    <property type="nucleotide sequence ID" value="NZ_CP013187.1"/>
</dbReference>
<reference evidence="4 5" key="1">
    <citation type="submission" date="2015-11" db="EMBL/GenBank/DDBJ databases">
        <authorList>
            <person name="Zhang Y."/>
            <person name="Guo Z."/>
        </authorList>
    </citation>
    <scope>NUCLEOTIDE SEQUENCE [LARGE SCALE GENOMIC DNA]</scope>
    <source>
        <strain evidence="4 5">KCTC 12086</strain>
    </source>
</reference>
<dbReference type="PROSITE" id="PS51371">
    <property type="entry name" value="CBS"/>
    <property type="match status" value="2"/>
</dbReference>
<evidence type="ECO:0000313" key="5">
    <source>
        <dbReference type="Proteomes" id="UP000061457"/>
    </source>
</evidence>
<dbReference type="KEGG" id="pphe:PP2015_62"/>
<protein>
    <submittedName>
        <fullName evidence="4">CBS domain protein</fullName>
    </submittedName>
</protein>
<evidence type="ECO:0000256" key="1">
    <source>
        <dbReference type="ARBA" id="ARBA00023122"/>
    </source>
</evidence>
<dbReference type="PANTHER" id="PTHR43080:SF2">
    <property type="entry name" value="CBS DOMAIN-CONTAINING PROTEIN"/>
    <property type="match status" value="1"/>
</dbReference>
<dbReference type="InterPro" id="IPR044729">
    <property type="entry name" value="CBS_bac"/>
</dbReference>
<dbReference type="PATRIC" id="fig|161398.10.peg.63"/>
<dbReference type="PANTHER" id="PTHR43080">
    <property type="entry name" value="CBS DOMAIN-CONTAINING PROTEIN CBSX3, MITOCHONDRIAL"/>
    <property type="match status" value="1"/>
</dbReference>
<proteinExistence type="predicted"/>
<dbReference type="Pfam" id="PF00571">
    <property type="entry name" value="CBS"/>
    <property type="match status" value="2"/>
</dbReference>
<dbReference type="SUPFAM" id="SSF54631">
    <property type="entry name" value="CBS-domain pair"/>
    <property type="match status" value="1"/>
</dbReference>
<dbReference type="CDD" id="cd04629">
    <property type="entry name" value="CBS_pair_bac"/>
    <property type="match status" value="1"/>
</dbReference>
<evidence type="ECO:0000256" key="2">
    <source>
        <dbReference type="PROSITE-ProRule" id="PRU00703"/>
    </source>
</evidence>
<dbReference type="AlphaFoldDB" id="A0A0S2JXU9"/>
<dbReference type="Gene3D" id="3.10.580.10">
    <property type="entry name" value="CBS-domain"/>
    <property type="match status" value="1"/>
</dbReference>
<sequence>MQAIKDIMTSQFPAIYAHTELTDIIEQLQSHGLFGAPVVDAQKQLIGFISEQQLLNPLLQNSYFCDGQITAQDLMSQDVLAVKSNMLVVDLATQMQGDKPKIYPVVENNKVIGLVTRSRVINALKQAYLSCAKAS</sequence>
<dbReference type="OrthoDB" id="105475at2"/>
<keyword evidence="5" id="KW-1185">Reference proteome</keyword>
<name>A0A0S2JXU9_9GAMM</name>
<keyword evidence="1 2" id="KW-0129">CBS domain</keyword>
<dbReference type="InterPro" id="IPR000644">
    <property type="entry name" value="CBS_dom"/>
</dbReference>
<evidence type="ECO:0000313" key="4">
    <source>
        <dbReference type="EMBL" id="ALO40591.1"/>
    </source>
</evidence>
<dbReference type="InterPro" id="IPR046342">
    <property type="entry name" value="CBS_dom_sf"/>
</dbReference>
<dbReference type="InterPro" id="IPR051257">
    <property type="entry name" value="Diverse_CBS-Domain"/>
</dbReference>
<dbReference type="Proteomes" id="UP000061457">
    <property type="component" value="Chromosome I"/>
</dbReference>